<keyword evidence="4 5" id="KW-0119">Carbohydrate metabolism</keyword>
<feature type="domain" description="Amidohydrolase-related" evidence="9">
    <location>
        <begin position="52"/>
        <end position="377"/>
    </location>
</feature>
<dbReference type="InterPro" id="IPR003764">
    <property type="entry name" value="GlcNAc_6-P_deAcase"/>
</dbReference>
<evidence type="ECO:0000256" key="7">
    <source>
        <dbReference type="PIRSR" id="PIRSR038994-2"/>
    </source>
</evidence>
<evidence type="ECO:0000256" key="2">
    <source>
        <dbReference type="ARBA" id="ARBA00022723"/>
    </source>
</evidence>
<comment type="similarity">
    <text evidence="1 5">Belongs to the metallo-dependent hydrolases superfamily. NagA family.</text>
</comment>
<accession>A0A316A3S8</accession>
<evidence type="ECO:0000256" key="3">
    <source>
        <dbReference type="ARBA" id="ARBA00022801"/>
    </source>
</evidence>
<dbReference type="InterPro" id="IPR011059">
    <property type="entry name" value="Metal-dep_hydrolase_composite"/>
</dbReference>
<feature type="active site" description="Proton donor/acceptor" evidence="6">
    <location>
        <position position="272"/>
    </location>
</feature>
<reference evidence="10 11" key="1">
    <citation type="submission" date="2018-03" db="EMBL/GenBank/DDBJ databases">
        <title>Genomic Encyclopedia of Archaeal and Bacterial Type Strains, Phase II (KMG-II): from individual species to whole genera.</title>
        <authorList>
            <person name="Goeker M."/>
        </authorList>
    </citation>
    <scope>NUCLEOTIDE SEQUENCE [LARGE SCALE GENOMIC DNA]</scope>
    <source>
        <strain evidence="10 11">DSM 28229</strain>
    </source>
</reference>
<dbReference type="Pfam" id="PF01979">
    <property type="entry name" value="Amidohydro_1"/>
    <property type="match status" value="1"/>
</dbReference>
<dbReference type="RefSeq" id="WP_109615880.1">
    <property type="nucleotide sequence ID" value="NZ_QGDO01000001.1"/>
</dbReference>
<dbReference type="Proteomes" id="UP000245535">
    <property type="component" value="Unassembled WGS sequence"/>
</dbReference>
<gene>
    <name evidence="10" type="ORF">BC781_101746</name>
</gene>
<dbReference type="SUPFAM" id="SSF51338">
    <property type="entry name" value="Composite domain of metallo-dependent hydrolases"/>
    <property type="match status" value="1"/>
</dbReference>
<dbReference type="PANTHER" id="PTHR11113:SF14">
    <property type="entry name" value="N-ACETYLGLUCOSAMINE-6-PHOSPHATE DEACETYLASE"/>
    <property type="match status" value="1"/>
</dbReference>
<feature type="binding site" evidence="7">
    <location>
        <begin position="218"/>
        <end position="219"/>
    </location>
    <ligand>
        <name>substrate</name>
    </ligand>
</feature>
<evidence type="ECO:0000256" key="1">
    <source>
        <dbReference type="ARBA" id="ARBA00010716"/>
    </source>
</evidence>
<comment type="caution">
    <text evidence="10">The sequence shown here is derived from an EMBL/GenBank/DDBJ whole genome shotgun (WGS) entry which is preliminary data.</text>
</comment>
<evidence type="ECO:0000259" key="9">
    <source>
        <dbReference type="Pfam" id="PF01979"/>
    </source>
</evidence>
<dbReference type="AlphaFoldDB" id="A0A316A3S8"/>
<evidence type="ECO:0000313" key="10">
    <source>
        <dbReference type="EMBL" id="PWJ44387.1"/>
    </source>
</evidence>
<evidence type="ECO:0000256" key="4">
    <source>
        <dbReference type="ARBA" id="ARBA00023277"/>
    </source>
</evidence>
<feature type="binding site" evidence="8">
    <location>
        <position position="130"/>
    </location>
    <ligand>
        <name>Zn(2+)</name>
        <dbReference type="ChEBI" id="CHEBI:29105"/>
    </ligand>
</feature>
<dbReference type="GO" id="GO:0008448">
    <property type="term" value="F:N-acetylglucosamine-6-phosphate deacetylase activity"/>
    <property type="evidence" value="ECO:0007669"/>
    <property type="project" value="InterPro"/>
</dbReference>
<dbReference type="GO" id="GO:0046872">
    <property type="term" value="F:metal ion binding"/>
    <property type="evidence" value="ECO:0007669"/>
    <property type="project" value="UniProtKB-KW"/>
</dbReference>
<evidence type="ECO:0000313" key="11">
    <source>
        <dbReference type="Proteomes" id="UP000245535"/>
    </source>
</evidence>
<feature type="binding site" evidence="7">
    <location>
        <position position="141"/>
    </location>
    <ligand>
        <name>substrate</name>
    </ligand>
</feature>
<proteinExistence type="inferred from homology"/>
<dbReference type="NCBIfam" id="TIGR00221">
    <property type="entry name" value="nagA"/>
    <property type="match status" value="1"/>
</dbReference>
<protein>
    <submittedName>
        <fullName evidence="10">N-acetylglucosamine 6-phosphate deacetylase</fullName>
    </submittedName>
</protein>
<dbReference type="CDD" id="cd00854">
    <property type="entry name" value="NagA"/>
    <property type="match status" value="1"/>
</dbReference>
<feature type="binding site" evidence="8">
    <location>
        <position position="194"/>
    </location>
    <ligand>
        <name>Zn(2+)</name>
        <dbReference type="ChEBI" id="CHEBI:29105"/>
    </ligand>
</feature>
<name>A0A316A3S8_SEDFL</name>
<evidence type="ECO:0000256" key="5">
    <source>
        <dbReference type="PIRNR" id="PIRNR038994"/>
    </source>
</evidence>
<evidence type="ECO:0000256" key="8">
    <source>
        <dbReference type="PIRSR" id="PIRSR038994-3"/>
    </source>
</evidence>
<dbReference type="InterPro" id="IPR006680">
    <property type="entry name" value="Amidohydro-rel"/>
</dbReference>
<dbReference type="InterPro" id="IPR032466">
    <property type="entry name" value="Metal_Hydrolase"/>
</dbReference>
<organism evidence="10 11">
    <name type="scientific">Sediminitomix flava</name>
    <dbReference type="NCBI Taxonomy" id="379075"/>
    <lineage>
        <taxon>Bacteria</taxon>
        <taxon>Pseudomonadati</taxon>
        <taxon>Bacteroidota</taxon>
        <taxon>Cytophagia</taxon>
        <taxon>Cytophagales</taxon>
        <taxon>Flammeovirgaceae</taxon>
        <taxon>Sediminitomix</taxon>
    </lineage>
</organism>
<dbReference type="Gene3D" id="2.30.40.10">
    <property type="entry name" value="Urease, subunit C, domain 1"/>
    <property type="match status" value="1"/>
</dbReference>
<dbReference type="GO" id="GO:0006046">
    <property type="term" value="P:N-acetylglucosamine catabolic process"/>
    <property type="evidence" value="ECO:0007669"/>
    <property type="project" value="TreeGrafter"/>
</dbReference>
<feature type="binding site" evidence="8">
    <location>
        <position position="215"/>
    </location>
    <ligand>
        <name>Zn(2+)</name>
        <dbReference type="ChEBI" id="CHEBI:29105"/>
    </ligand>
</feature>
<dbReference type="SUPFAM" id="SSF51556">
    <property type="entry name" value="Metallo-dependent hydrolases"/>
    <property type="match status" value="1"/>
</dbReference>
<keyword evidence="3 5" id="KW-0378">Hydrolase</keyword>
<dbReference type="EMBL" id="QGDO01000001">
    <property type="protein sequence ID" value="PWJ44387.1"/>
    <property type="molecule type" value="Genomic_DNA"/>
</dbReference>
<comment type="cofactor">
    <cofactor evidence="8">
        <name>a divalent metal cation</name>
        <dbReference type="ChEBI" id="CHEBI:60240"/>
    </cofactor>
    <text evidence="8">Binds 1 divalent metal cation per subunit.</text>
</comment>
<evidence type="ECO:0000256" key="6">
    <source>
        <dbReference type="PIRSR" id="PIRSR038994-1"/>
    </source>
</evidence>
<sequence>MKKILSNCHIMTGERELWNHSIIIQDGKILDVVPYASMAPEDCEVIDMSGKFLLPGFIDLQVNGGGSEFFTHNISKEAVEVMYKSHLKFGTTRFLPTLISTSKENILNACNVIKECQEENAYGVLGMHLEGPYFNMEKKGAHYPKFIREPQENELNEIIEVGKEVIKIITVAPEKFSDDLLKLLVNNFVVSAGHSNATYDQAKRAFNLGIKKVTHLFNAMSQFNSRNPGLVGAFFDEKDVFGGIIVDGVHCDFASVRAAHALKKGKLFLVSDASFVDNDVESFEFDGFQLKNIGGNFYTEAGNLAGSSISMLDAVRNCVLNVGISLEEVAKMASTYPAQCLGIQDEFGKIKAGYVADLVVLDNNLNLESVIVEGKEVVSYKEEMELA</sequence>
<keyword evidence="11" id="KW-1185">Reference proteome</keyword>
<keyword evidence="2 8" id="KW-0479">Metal-binding</keyword>
<feature type="binding site" evidence="7">
    <location>
        <begin position="304"/>
        <end position="306"/>
    </location>
    <ligand>
        <name>substrate</name>
    </ligand>
</feature>
<feature type="binding site" evidence="7">
    <location>
        <position position="226"/>
    </location>
    <ligand>
        <name>substrate</name>
    </ligand>
</feature>
<dbReference type="Gene3D" id="3.20.20.140">
    <property type="entry name" value="Metal-dependent hydrolases"/>
    <property type="match status" value="1"/>
</dbReference>
<feature type="binding site" evidence="7">
    <location>
        <position position="250"/>
    </location>
    <ligand>
        <name>substrate</name>
    </ligand>
</feature>
<dbReference type="PIRSF" id="PIRSF038994">
    <property type="entry name" value="NagA"/>
    <property type="match status" value="1"/>
</dbReference>
<dbReference type="OrthoDB" id="9776488at2"/>
<dbReference type="PANTHER" id="PTHR11113">
    <property type="entry name" value="N-ACETYLGLUCOSAMINE-6-PHOSPHATE DEACETYLASE"/>
    <property type="match status" value="1"/>
</dbReference>